<feature type="chain" id="PRO_5014393325" description="feruloyl esterase" evidence="10">
    <location>
        <begin position="22"/>
        <end position="515"/>
    </location>
</feature>
<accession>A0A2K1QSH2</accession>
<evidence type="ECO:0000256" key="4">
    <source>
        <dbReference type="ARBA" id="ARBA00022651"/>
    </source>
</evidence>
<evidence type="ECO:0000313" key="12">
    <source>
        <dbReference type="EMBL" id="PNS18028.1"/>
    </source>
</evidence>
<dbReference type="SUPFAM" id="SSF53474">
    <property type="entry name" value="alpha/beta-Hydrolases"/>
    <property type="match status" value="1"/>
</dbReference>
<dbReference type="GO" id="GO:0045493">
    <property type="term" value="P:xylan catabolic process"/>
    <property type="evidence" value="ECO:0007669"/>
    <property type="project" value="UniProtKB-KW"/>
</dbReference>
<protein>
    <recommendedName>
        <fullName evidence="2">feruloyl esterase</fullName>
        <ecNumber evidence="2">3.1.1.73</ecNumber>
    </recommendedName>
</protein>
<evidence type="ECO:0000256" key="9">
    <source>
        <dbReference type="ARBA" id="ARBA00034075"/>
    </source>
</evidence>
<dbReference type="GO" id="GO:0000502">
    <property type="term" value="C:proteasome complex"/>
    <property type="evidence" value="ECO:0007669"/>
    <property type="project" value="UniProtKB-KW"/>
</dbReference>
<dbReference type="GO" id="GO:0005576">
    <property type="term" value="C:extracellular region"/>
    <property type="evidence" value="ECO:0007669"/>
    <property type="project" value="UniProtKB-SubCell"/>
</dbReference>
<dbReference type="Gene3D" id="3.50.4.10">
    <property type="entry name" value="Hepatocyte Growth Factor"/>
    <property type="match status" value="1"/>
</dbReference>
<keyword evidence="13" id="KW-1185">Reference proteome</keyword>
<dbReference type="InParanoid" id="A0A2K1QSH2"/>
<dbReference type="GO" id="GO:0030600">
    <property type="term" value="F:feruloyl esterase activity"/>
    <property type="evidence" value="ECO:0007669"/>
    <property type="project" value="UniProtKB-EC"/>
</dbReference>
<dbReference type="InterPro" id="IPR043595">
    <property type="entry name" value="FaeB/C/D"/>
</dbReference>
<dbReference type="PANTHER" id="PTHR38050:SF2">
    <property type="entry name" value="FERULOYL ESTERASE C-RELATED"/>
    <property type="match status" value="1"/>
</dbReference>
<evidence type="ECO:0000259" key="11">
    <source>
        <dbReference type="Pfam" id="PF00024"/>
    </source>
</evidence>
<evidence type="ECO:0000256" key="10">
    <source>
        <dbReference type="SAM" id="SignalP"/>
    </source>
</evidence>
<keyword evidence="8" id="KW-0624">Polysaccharide degradation</keyword>
<evidence type="ECO:0000256" key="1">
    <source>
        <dbReference type="ARBA" id="ARBA00004613"/>
    </source>
</evidence>
<evidence type="ECO:0000256" key="6">
    <source>
        <dbReference type="ARBA" id="ARBA00022801"/>
    </source>
</evidence>
<dbReference type="Gene3D" id="3.40.50.1820">
    <property type="entry name" value="alpha/beta hydrolase"/>
    <property type="match status" value="1"/>
</dbReference>
<feature type="domain" description="Apple" evidence="11">
    <location>
        <begin position="59"/>
        <end position="102"/>
    </location>
</feature>
<dbReference type="Proteomes" id="UP000243797">
    <property type="component" value="Unassembled WGS sequence"/>
</dbReference>
<dbReference type="EC" id="3.1.1.73" evidence="2"/>
<evidence type="ECO:0000256" key="3">
    <source>
        <dbReference type="ARBA" id="ARBA00022525"/>
    </source>
</evidence>
<comment type="caution">
    <text evidence="12">The sequence shown here is derived from an EMBL/GenBank/DDBJ whole genome shotgun (WGS) entry which is preliminary data.</text>
</comment>
<keyword evidence="5 10" id="KW-0732">Signal</keyword>
<sequence>MWSHPLVSLSLSALFLSIVSAQSIAPYCPDFNNQQYTQPASGQLYTVLCNQDTNPGAYATSPNVGSLGDCITLCDNAGSACRAVSYTPGNQVCYLKNGFTSSSTASGVYSAVKFVAPVPYPVPQAGYVNSSTGCGQPLPSGQTAGGATTSVTYNYSGTSRTYTIRIPATYDITKAAPLIFSFHGRGDTAANSEAQSGLSSATWNPYGIVAYVNGLNNQYQGDPAVLTQFSDDIGFMDALITDLQSKYCIDTGRVFASGFSNGGGFSNVLACDNRLSTRINAFAMHSGAFYTSTSQGPTCNPQTVTTNTLVGACNPGRRVPIIEVHGTSDNTISYTGGDRRGYCLPAIPHWSSDWAVRNSISNTTANTTYNNAGSAIRYEWGGPGANGFVTHIALTGWDHFWATTAGGAALDSTPLIMNHFYRFTNPNGSSFDYIGSQNTFRQASAPSSSTTSSSSTTATGTATTSAAAATGSVGPDGFTTVNYPPVCTAINTNIYAVTDTNNHRRHELARLLRVL</sequence>
<keyword evidence="12" id="KW-0647">Proteasome</keyword>
<dbReference type="AlphaFoldDB" id="A0A2K1QSH2"/>
<evidence type="ECO:0000256" key="7">
    <source>
        <dbReference type="ARBA" id="ARBA00023277"/>
    </source>
</evidence>
<gene>
    <name evidence="12" type="ORF">CAC42_3987</name>
</gene>
<dbReference type="SUPFAM" id="SSF57414">
    <property type="entry name" value="Hairpin loop containing domain-like"/>
    <property type="match status" value="1"/>
</dbReference>
<reference evidence="12 13" key="1">
    <citation type="submission" date="2017-06" db="EMBL/GenBank/DDBJ databases">
        <title>Draft genome sequence of a variant of Elsinoe murrayae.</title>
        <authorList>
            <person name="Cheng Q."/>
        </authorList>
    </citation>
    <scope>NUCLEOTIDE SEQUENCE [LARGE SCALE GENOMIC DNA]</scope>
    <source>
        <strain evidence="12 13">CQ-2017a</strain>
    </source>
</reference>
<feature type="signal peptide" evidence="10">
    <location>
        <begin position="1"/>
        <end position="21"/>
    </location>
</feature>
<evidence type="ECO:0000256" key="5">
    <source>
        <dbReference type="ARBA" id="ARBA00022729"/>
    </source>
</evidence>
<dbReference type="InterPro" id="IPR003609">
    <property type="entry name" value="Pan_app"/>
</dbReference>
<name>A0A2K1QSH2_9PEZI</name>
<dbReference type="InterPro" id="IPR029058">
    <property type="entry name" value="AB_hydrolase_fold"/>
</dbReference>
<evidence type="ECO:0000256" key="2">
    <source>
        <dbReference type="ARBA" id="ARBA00013091"/>
    </source>
</evidence>
<organism evidence="12 13">
    <name type="scientific">Sphaceloma murrayae</name>
    <dbReference type="NCBI Taxonomy" id="2082308"/>
    <lineage>
        <taxon>Eukaryota</taxon>
        <taxon>Fungi</taxon>
        <taxon>Dikarya</taxon>
        <taxon>Ascomycota</taxon>
        <taxon>Pezizomycotina</taxon>
        <taxon>Dothideomycetes</taxon>
        <taxon>Dothideomycetidae</taxon>
        <taxon>Myriangiales</taxon>
        <taxon>Elsinoaceae</taxon>
        <taxon>Sphaceloma</taxon>
    </lineage>
</organism>
<dbReference type="OrthoDB" id="424610at2759"/>
<keyword evidence="6" id="KW-0378">Hydrolase</keyword>
<dbReference type="Pfam" id="PF00024">
    <property type="entry name" value="PAN_1"/>
    <property type="match status" value="1"/>
</dbReference>
<evidence type="ECO:0000313" key="13">
    <source>
        <dbReference type="Proteomes" id="UP000243797"/>
    </source>
</evidence>
<proteinExistence type="predicted"/>
<dbReference type="STRING" id="2082308.A0A2K1QSH2"/>
<keyword evidence="4" id="KW-0858">Xylan degradation</keyword>
<keyword evidence="7" id="KW-0119">Carbohydrate metabolism</keyword>
<keyword evidence="3" id="KW-0964">Secreted</keyword>
<comment type="catalytic activity">
    <reaction evidence="9">
        <text>feruloyl-polysaccharide + H2O = ferulate + polysaccharide.</text>
        <dbReference type="EC" id="3.1.1.73"/>
    </reaction>
</comment>
<evidence type="ECO:0000256" key="8">
    <source>
        <dbReference type="ARBA" id="ARBA00023326"/>
    </source>
</evidence>
<comment type="subcellular location">
    <subcellularLocation>
        <location evidence="1">Secreted</location>
    </subcellularLocation>
</comment>
<dbReference type="EMBL" id="NKHZ01000047">
    <property type="protein sequence ID" value="PNS18028.1"/>
    <property type="molecule type" value="Genomic_DNA"/>
</dbReference>
<dbReference type="PANTHER" id="PTHR38050">
    <property type="match status" value="1"/>
</dbReference>